<evidence type="ECO:0000256" key="1">
    <source>
        <dbReference type="SAM" id="MobiDB-lite"/>
    </source>
</evidence>
<evidence type="ECO:0000313" key="3">
    <source>
        <dbReference type="Proteomes" id="UP000054498"/>
    </source>
</evidence>
<dbReference type="GeneID" id="25727804"/>
<dbReference type="Proteomes" id="UP000054498">
    <property type="component" value="Unassembled WGS sequence"/>
</dbReference>
<gene>
    <name evidence="2" type="ORF">MNEG_10623</name>
</gene>
<dbReference type="RefSeq" id="XP_013896360.1">
    <property type="nucleotide sequence ID" value="XM_014040906.1"/>
</dbReference>
<dbReference type="OrthoDB" id="10528562at2759"/>
<keyword evidence="3" id="KW-1185">Reference proteome</keyword>
<reference evidence="2 3" key="1">
    <citation type="journal article" date="2013" name="BMC Genomics">
        <title>Reconstruction of the lipid metabolism for the microalga Monoraphidium neglectum from its genome sequence reveals characteristics suitable for biofuel production.</title>
        <authorList>
            <person name="Bogen C."/>
            <person name="Al-Dilaimi A."/>
            <person name="Albersmeier A."/>
            <person name="Wichmann J."/>
            <person name="Grundmann M."/>
            <person name="Rupp O."/>
            <person name="Lauersen K.J."/>
            <person name="Blifernez-Klassen O."/>
            <person name="Kalinowski J."/>
            <person name="Goesmann A."/>
            <person name="Mussgnug J.H."/>
            <person name="Kruse O."/>
        </authorList>
    </citation>
    <scope>NUCLEOTIDE SEQUENCE [LARGE SCALE GENOMIC DNA]</scope>
    <source>
        <strain evidence="2 3">SAG 48.87</strain>
    </source>
</reference>
<organism evidence="2 3">
    <name type="scientific">Monoraphidium neglectum</name>
    <dbReference type="NCBI Taxonomy" id="145388"/>
    <lineage>
        <taxon>Eukaryota</taxon>
        <taxon>Viridiplantae</taxon>
        <taxon>Chlorophyta</taxon>
        <taxon>core chlorophytes</taxon>
        <taxon>Chlorophyceae</taxon>
        <taxon>CS clade</taxon>
        <taxon>Sphaeropleales</taxon>
        <taxon>Selenastraceae</taxon>
        <taxon>Monoraphidium</taxon>
    </lineage>
</organism>
<feature type="region of interest" description="Disordered" evidence="1">
    <location>
        <begin position="40"/>
        <end position="91"/>
    </location>
</feature>
<evidence type="ECO:0000313" key="2">
    <source>
        <dbReference type="EMBL" id="KIY97340.1"/>
    </source>
</evidence>
<proteinExistence type="predicted"/>
<dbReference type="AlphaFoldDB" id="A0A0D2MRZ5"/>
<accession>A0A0D2MRZ5</accession>
<sequence length="91" mass="9239">MLLLPDLAPADIAALQAAEVPDPALALAQLEHQIELKAAGVRDHLRDTPVVGQTEPAPRPVQDEPEEAGGSVSGSGASGSASEPHSDSDAQ</sequence>
<name>A0A0D2MRZ5_9CHLO</name>
<dbReference type="KEGG" id="mng:MNEG_10623"/>
<protein>
    <submittedName>
        <fullName evidence="2">Uncharacterized protein</fullName>
    </submittedName>
</protein>
<dbReference type="EMBL" id="KK102612">
    <property type="protein sequence ID" value="KIY97340.1"/>
    <property type="molecule type" value="Genomic_DNA"/>
</dbReference>